<proteinExistence type="predicted"/>
<evidence type="ECO:0000256" key="1">
    <source>
        <dbReference type="SAM" id="MobiDB-lite"/>
    </source>
</evidence>
<evidence type="ECO:0000313" key="3">
    <source>
        <dbReference type="Proteomes" id="UP001374579"/>
    </source>
</evidence>
<reference evidence="2 3" key="1">
    <citation type="submission" date="2024-02" db="EMBL/GenBank/DDBJ databases">
        <title>Chromosome-scale genome assembly of the rough periwinkle Littorina saxatilis.</title>
        <authorList>
            <person name="De Jode A."/>
            <person name="Faria R."/>
            <person name="Formenti G."/>
            <person name="Sims Y."/>
            <person name="Smith T.P."/>
            <person name="Tracey A."/>
            <person name="Wood J.M.D."/>
            <person name="Zagrodzka Z.B."/>
            <person name="Johannesson K."/>
            <person name="Butlin R.K."/>
            <person name="Leder E.H."/>
        </authorList>
    </citation>
    <scope>NUCLEOTIDE SEQUENCE [LARGE SCALE GENOMIC DNA]</scope>
    <source>
        <strain evidence="2">Snail1</strain>
        <tissue evidence="2">Muscle</tissue>
    </source>
</reference>
<protein>
    <submittedName>
        <fullName evidence="2">Uncharacterized protein</fullName>
    </submittedName>
</protein>
<comment type="caution">
    <text evidence="2">The sequence shown here is derived from an EMBL/GenBank/DDBJ whole genome shotgun (WGS) entry which is preliminary data.</text>
</comment>
<keyword evidence="3" id="KW-1185">Reference proteome</keyword>
<feature type="region of interest" description="Disordered" evidence="1">
    <location>
        <begin position="1"/>
        <end position="66"/>
    </location>
</feature>
<accession>A0AAN9APV2</accession>
<sequence length="464" mass="51216">MAKRTTGRGTLSASVNADEWLSTRNKKKISPPALKTPGTHRFLSRPLPRSPLVTLMDDRPPQLTSTTKQTSIVDFFNPPRLKPLPLPDSAESAVSFRSEGLDSAKHTTEHGAAHHNSHAIHSHWEKAMHTPERREATLAAVNQVEGYVVSPLKSTVHSLTGKKCAVLAPESYDSSTSRLSFTDTEGEVTAASQSWLPRETNEENKLPANVEQDKLNIDKNIRQDCSELDSLQTPYFLRSTSPFGSLNADELTMTDLQRSFLGNKRKKESVWKSESDSDTDLIGTSKEQSSLGISDDLGGFLIDSQDSLKQSFPLTSKDKPSSLELNIYHCSSQSSDSTDGLQFNDSLQTPSFGPSSEVWGESESGETSIMTAKTVGLHTRKRKMKIMEPNISKEVFECNSLHTPSFLNINKKVRVVSSVNYVADRHKNIESSASQSQSGSLDLHTPAFLKELSEDSDFLDSQLF</sequence>
<gene>
    <name evidence="2" type="ORF">V1264_010700</name>
</gene>
<dbReference type="Proteomes" id="UP001374579">
    <property type="component" value="Unassembled WGS sequence"/>
</dbReference>
<dbReference type="AlphaFoldDB" id="A0AAN9APV2"/>
<evidence type="ECO:0000313" key="2">
    <source>
        <dbReference type="EMBL" id="KAK7090973.1"/>
    </source>
</evidence>
<organism evidence="2 3">
    <name type="scientific">Littorina saxatilis</name>
    <dbReference type="NCBI Taxonomy" id="31220"/>
    <lineage>
        <taxon>Eukaryota</taxon>
        <taxon>Metazoa</taxon>
        <taxon>Spiralia</taxon>
        <taxon>Lophotrochozoa</taxon>
        <taxon>Mollusca</taxon>
        <taxon>Gastropoda</taxon>
        <taxon>Caenogastropoda</taxon>
        <taxon>Littorinimorpha</taxon>
        <taxon>Littorinoidea</taxon>
        <taxon>Littorinidae</taxon>
        <taxon>Littorina</taxon>
    </lineage>
</organism>
<dbReference type="EMBL" id="JBAMIC010000024">
    <property type="protein sequence ID" value="KAK7090973.1"/>
    <property type="molecule type" value="Genomic_DNA"/>
</dbReference>
<name>A0AAN9APV2_9CAEN</name>